<dbReference type="EMBL" id="VICG01000004">
    <property type="protein sequence ID" value="KAA8572263.1"/>
    <property type="molecule type" value="Genomic_DNA"/>
</dbReference>
<organism evidence="1 2">
    <name type="scientific">Monilinia fructicola</name>
    <name type="common">Brown rot fungus</name>
    <name type="synonym">Ciboria fructicola</name>
    <dbReference type="NCBI Taxonomy" id="38448"/>
    <lineage>
        <taxon>Eukaryota</taxon>
        <taxon>Fungi</taxon>
        <taxon>Dikarya</taxon>
        <taxon>Ascomycota</taxon>
        <taxon>Pezizomycotina</taxon>
        <taxon>Leotiomycetes</taxon>
        <taxon>Helotiales</taxon>
        <taxon>Sclerotiniaceae</taxon>
        <taxon>Monilinia</taxon>
    </lineage>
</organism>
<proteinExistence type="predicted"/>
<keyword evidence="2" id="KW-1185">Reference proteome</keyword>
<comment type="caution">
    <text evidence="1">The sequence shown here is derived from an EMBL/GenBank/DDBJ whole genome shotgun (WGS) entry which is preliminary data.</text>
</comment>
<dbReference type="AlphaFoldDB" id="A0A5M9JUY4"/>
<gene>
    <name evidence="1" type="ORF">EYC84_002889</name>
</gene>
<evidence type="ECO:0000313" key="1">
    <source>
        <dbReference type="EMBL" id="KAA8572263.1"/>
    </source>
</evidence>
<accession>A0A5M9JUY4</accession>
<name>A0A5M9JUY4_MONFR</name>
<sequence>MIRFSRKSTKNIVGPVNFGSWTHAWENVEYIVYRARYECQPPFIGGGLLLQYTLAPPDEKGDVDHEAINSLCLAVGTWSHGLDGKTYVSDHQGWKMNKDIYEQPRKTLPNIDIPEHLKDDILLEARAAQARILID</sequence>
<protein>
    <submittedName>
        <fullName evidence="1">Uncharacterized protein</fullName>
    </submittedName>
</protein>
<reference evidence="1 2" key="1">
    <citation type="submission" date="2019-06" db="EMBL/GenBank/DDBJ databases">
        <title>Genome Sequence of the Brown Rot Fungal Pathogen Monilinia fructicola.</title>
        <authorList>
            <person name="De Miccolis Angelini R.M."/>
            <person name="Landi L."/>
            <person name="Abate D."/>
            <person name="Pollastro S."/>
            <person name="Romanazzi G."/>
            <person name="Faretra F."/>
        </authorList>
    </citation>
    <scope>NUCLEOTIDE SEQUENCE [LARGE SCALE GENOMIC DNA]</scope>
    <source>
        <strain evidence="1 2">Mfrc123</strain>
    </source>
</reference>
<dbReference type="Proteomes" id="UP000322873">
    <property type="component" value="Unassembled WGS sequence"/>
</dbReference>
<evidence type="ECO:0000313" key="2">
    <source>
        <dbReference type="Proteomes" id="UP000322873"/>
    </source>
</evidence>